<dbReference type="EMBL" id="BAAAMR010000078">
    <property type="protein sequence ID" value="GAA2158026.1"/>
    <property type="molecule type" value="Genomic_DNA"/>
</dbReference>
<dbReference type="Proteomes" id="UP001501020">
    <property type="component" value="Unassembled WGS sequence"/>
</dbReference>
<dbReference type="InterPro" id="IPR029021">
    <property type="entry name" value="Prot-tyrosine_phosphatase-like"/>
</dbReference>
<dbReference type="PANTHER" id="PTHR31126">
    <property type="entry name" value="TYROSINE-PROTEIN PHOSPHATASE"/>
    <property type="match status" value="1"/>
</dbReference>
<proteinExistence type="inferred from homology"/>
<dbReference type="Pfam" id="PF13350">
    <property type="entry name" value="Y_phosphatase3"/>
    <property type="match status" value="1"/>
</dbReference>
<feature type="chain" id="PRO_5045274321" evidence="2">
    <location>
        <begin position="33"/>
        <end position="372"/>
    </location>
</feature>
<organism evidence="3 4">
    <name type="scientific">Actinomadura napierensis</name>
    <dbReference type="NCBI Taxonomy" id="267854"/>
    <lineage>
        <taxon>Bacteria</taxon>
        <taxon>Bacillati</taxon>
        <taxon>Actinomycetota</taxon>
        <taxon>Actinomycetes</taxon>
        <taxon>Streptosporangiales</taxon>
        <taxon>Thermomonosporaceae</taxon>
        <taxon>Actinomadura</taxon>
    </lineage>
</organism>
<dbReference type="SUPFAM" id="SSF52799">
    <property type="entry name" value="(Phosphotyrosine protein) phosphatases II"/>
    <property type="match status" value="1"/>
</dbReference>
<comment type="similarity">
    <text evidence="1">Belongs to the protein-tyrosine phosphatase family.</text>
</comment>
<keyword evidence="2" id="KW-0732">Signal</keyword>
<comment type="caution">
    <text evidence="3">The sequence shown here is derived from an EMBL/GenBank/DDBJ whole genome shotgun (WGS) entry which is preliminary data.</text>
</comment>
<reference evidence="3 4" key="1">
    <citation type="journal article" date="2019" name="Int. J. Syst. Evol. Microbiol.">
        <title>The Global Catalogue of Microorganisms (GCM) 10K type strain sequencing project: providing services to taxonomists for standard genome sequencing and annotation.</title>
        <authorList>
            <consortium name="The Broad Institute Genomics Platform"/>
            <consortium name="The Broad Institute Genome Sequencing Center for Infectious Disease"/>
            <person name="Wu L."/>
            <person name="Ma J."/>
        </authorList>
    </citation>
    <scope>NUCLEOTIDE SEQUENCE [LARGE SCALE GENOMIC DNA]</scope>
    <source>
        <strain evidence="3 4">JCM 13850</strain>
    </source>
</reference>
<accession>A0ABN3AAT5</accession>
<name>A0ABN3AAT5_9ACTN</name>
<dbReference type="InterPro" id="IPR026893">
    <property type="entry name" value="Tyr/Ser_Pase_IphP-type"/>
</dbReference>
<feature type="signal peptide" evidence="2">
    <location>
        <begin position="1"/>
        <end position="32"/>
    </location>
</feature>
<dbReference type="RefSeq" id="WP_344276963.1">
    <property type="nucleotide sequence ID" value="NZ_BAAAMR010000078.1"/>
</dbReference>
<evidence type="ECO:0000313" key="3">
    <source>
        <dbReference type="EMBL" id="GAA2158026.1"/>
    </source>
</evidence>
<keyword evidence="4" id="KW-1185">Reference proteome</keyword>
<evidence type="ECO:0000256" key="2">
    <source>
        <dbReference type="SAM" id="SignalP"/>
    </source>
</evidence>
<evidence type="ECO:0000256" key="1">
    <source>
        <dbReference type="ARBA" id="ARBA00009580"/>
    </source>
</evidence>
<gene>
    <name evidence="3" type="ORF">GCM10009727_68410</name>
</gene>
<protein>
    <submittedName>
        <fullName evidence="3">Tyrosine-protein phosphatase</fullName>
    </submittedName>
</protein>
<dbReference type="PANTHER" id="PTHR31126:SF1">
    <property type="entry name" value="TYROSINE SPECIFIC PROTEIN PHOSPHATASES DOMAIN-CONTAINING PROTEIN"/>
    <property type="match status" value="1"/>
</dbReference>
<dbReference type="Gene3D" id="3.90.190.10">
    <property type="entry name" value="Protein tyrosine phosphatase superfamily"/>
    <property type="match status" value="1"/>
</dbReference>
<sequence>MFNRKNAARFGTTALAGALLTAGAVTPVPALASETGAHAPARHQAARQIPFTAANVTQNDDGSFTIAWTSPGVHRVQVYAGTTRDRISHRRPVATGSGRATITVRGLGRADRWWFELVPDRGGSLTLADRSLHLASAPNLRDAGGYRTADGHWVRMGVLYRSGDLGRLTGADVAKLKRLGLRTVYDLRTPTEQAASPDRLPAGTRTVTANVSGTADTNISITTPEAAAQLMVDGEKGMVSSDTGRAAYRSLLGAAGDRTSAALLYHCTAGKDRTGWASAAILTALGVPRDTVMHDYLLSNTYRAAENAATLAQLPEAQRAIYKPLLDVRPEYLNSGFDEVEAKYGSFDRYLAQGLGLTSHDLRDLRAQLLTG</sequence>
<evidence type="ECO:0000313" key="4">
    <source>
        <dbReference type="Proteomes" id="UP001501020"/>
    </source>
</evidence>